<dbReference type="Proteomes" id="UP000070138">
    <property type="component" value="Unassembled WGS sequence"/>
</dbReference>
<gene>
    <name evidence="1" type="ORF">LS48_08315</name>
</gene>
<reference evidence="2" key="1">
    <citation type="submission" date="2014-10" db="EMBL/GenBank/DDBJ databases">
        <title>Genome sequencing of Vitellibacter sp. D-24.</title>
        <authorList>
            <person name="Thevarajoo S."/>
            <person name="Selvaratnam C."/>
            <person name="Goh K.M."/>
            <person name="Chong C.S."/>
        </authorList>
    </citation>
    <scope>NUCLEOTIDE SEQUENCE [LARGE SCALE GENOMIC DNA]</scope>
    <source>
        <strain evidence="2">D-24</strain>
    </source>
</reference>
<dbReference type="STRING" id="1548749.LS48_08315"/>
<comment type="caution">
    <text evidence="1">The sequence shown here is derived from an EMBL/GenBank/DDBJ whole genome shotgun (WGS) entry which is preliminary data.</text>
</comment>
<name>A0A137RHV3_9FLAO</name>
<accession>A0A137RHV3</accession>
<evidence type="ECO:0000313" key="2">
    <source>
        <dbReference type="Proteomes" id="UP000070138"/>
    </source>
</evidence>
<evidence type="ECO:0000313" key="1">
    <source>
        <dbReference type="EMBL" id="KXN99067.1"/>
    </source>
</evidence>
<reference evidence="1 2" key="2">
    <citation type="journal article" date="2016" name="Int. J. Syst. Evol. Microbiol.">
        <title>Vitellibacter aquimaris sp. nov., a marine bacterium isolated from seawater.</title>
        <authorList>
            <person name="Thevarajoo S."/>
            <person name="Selvaratnam C."/>
            <person name="Goh K.M."/>
            <person name="Hong K.W."/>
            <person name="Chan X.Y."/>
            <person name="Chan K.G."/>
            <person name="Chong C.S."/>
        </authorList>
    </citation>
    <scope>NUCLEOTIDE SEQUENCE [LARGE SCALE GENOMIC DNA]</scope>
    <source>
        <strain evidence="1 2">D-24</strain>
    </source>
</reference>
<dbReference type="RefSeq" id="WP_062621890.1">
    <property type="nucleotide sequence ID" value="NZ_JRWG01000004.1"/>
</dbReference>
<dbReference type="AlphaFoldDB" id="A0A137RHV3"/>
<protein>
    <recommendedName>
        <fullName evidence="3">Membrane or secreted protein</fullName>
    </recommendedName>
</protein>
<dbReference type="PROSITE" id="PS51257">
    <property type="entry name" value="PROKAR_LIPOPROTEIN"/>
    <property type="match status" value="1"/>
</dbReference>
<dbReference type="EMBL" id="JRWG01000004">
    <property type="protein sequence ID" value="KXN99067.1"/>
    <property type="molecule type" value="Genomic_DNA"/>
</dbReference>
<keyword evidence="2" id="KW-1185">Reference proteome</keyword>
<evidence type="ECO:0008006" key="3">
    <source>
        <dbReference type="Google" id="ProtNLM"/>
    </source>
</evidence>
<sequence>MKKVALFFLSTAFIAASFTSCRENKEEVTEEEAIIQEMQADGAEVKIKEDGGDTKIKMETDEKEVKIKKDEDGDTKIKIDENN</sequence>
<proteinExistence type="predicted"/>
<organism evidence="1 2">
    <name type="scientific">Aequorivita aquimaris</name>
    <dbReference type="NCBI Taxonomy" id="1548749"/>
    <lineage>
        <taxon>Bacteria</taxon>
        <taxon>Pseudomonadati</taxon>
        <taxon>Bacteroidota</taxon>
        <taxon>Flavobacteriia</taxon>
        <taxon>Flavobacteriales</taxon>
        <taxon>Flavobacteriaceae</taxon>
        <taxon>Aequorivita</taxon>
    </lineage>
</organism>